<name>A0A367L2P3_9HYPO</name>
<comment type="caution">
    <text evidence="2">The sequence shown here is derived from an EMBL/GenBank/DDBJ whole genome shotgun (WGS) entry which is preliminary data.</text>
</comment>
<proteinExistence type="predicted"/>
<evidence type="ECO:0000313" key="3">
    <source>
        <dbReference type="Proteomes" id="UP000253664"/>
    </source>
</evidence>
<dbReference type="EMBL" id="LKCN02000018">
    <property type="protein sequence ID" value="RCI08703.1"/>
    <property type="molecule type" value="Genomic_DNA"/>
</dbReference>
<sequence>MKMGNRVYGGKAVGSGVTAGGVRTGTEPGQTGDGDENGRGGGEGWQVQGSGFRVQDATLCNPTLCKIGRNRRGLVAVDGWWFMIEDIQPSIHVSASQQDRAAATLGAVRVPDRDGPLFLHACIRMYIFVLFVKKLCSLNLSEASITGGLLGPPPPPPEAPSPLSFQMAAYLV</sequence>
<keyword evidence="3" id="KW-1185">Reference proteome</keyword>
<organism evidence="2 3">
    <name type="scientific">Ophiocordyceps polyrhachis-furcata BCC 54312</name>
    <dbReference type="NCBI Taxonomy" id="1330021"/>
    <lineage>
        <taxon>Eukaryota</taxon>
        <taxon>Fungi</taxon>
        <taxon>Dikarya</taxon>
        <taxon>Ascomycota</taxon>
        <taxon>Pezizomycotina</taxon>
        <taxon>Sordariomycetes</taxon>
        <taxon>Hypocreomycetidae</taxon>
        <taxon>Hypocreales</taxon>
        <taxon>Ophiocordycipitaceae</taxon>
        <taxon>Ophiocordyceps</taxon>
    </lineage>
</organism>
<evidence type="ECO:0000313" key="2">
    <source>
        <dbReference type="EMBL" id="RCI08703.1"/>
    </source>
</evidence>
<gene>
    <name evidence="2" type="ORF">L249_4830</name>
</gene>
<dbReference type="Proteomes" id="UP000253664">
    <property type="component" value="Unassembled WGS sequence"/>
</dbReference>
<reference evidence="2 3" key="1">
    <citation type="journal article" date="2015" name="BMC Genomics">
        <title>Insights from the genome of Ophiocordyceps polyrhachis-furcata to pathogenicity and host specificity in insect fungi.</title>
        <authorList>
            <person name="Wichadakul D."/>
            <person name="Kobmoo N."/>
            <person name="Ingsriswang S."/>
            <person name="Tangphatsornruang S."/>
            <person name="Chantasingh D."/>
            <person name="Luangsa-ard J.J."/>
            <person name="Eurwilaichitr L."/>
        </authorList>
    </citation>
    <scope>NUCLEOTIDE SEQUENCE [LARGE SCALE GENOMIC DNA]</scope>
    <source>
        <strain evidence="2 3">BCC 54312</strain>
    </source>
</reference>
<dbReference type="AlphaFoldDB" id="A0A367L2P3"/>
<evidence type="ECO:0000256" key="1">
    <source>
        <dbReference type="SAM" id="MobiDB-lite"/>
    </source>
</evidence>
<feature type="region of interest" description="Disordered" evidence="1">
    <location>
        <begin position="17"/>
        <end position="44"/>
    </location>
</feature>
<accession>A0A367L2P3</accession>
<protein>
    <submittedName>
        <fullName evidence="2">Uncharacterized protein</fullName>
    </submittedName>
</protein>